<dbReference type="Proteomes" id="UP000436655">
    <property type="component" value="Unassembled WGS sequence"/>
</dbReference>
<accession>A0ABW9P4J4</accession>
<dbReference type="Pfam" id="PF20956">
    <property type="entry name" value="DUF4931_C"/>
    <property type="match status" value="1"/>
</dbReference>
<dbReference type="InterPro" id="IPR012361">
    <property type="entry name" value="GalT_short"/>
</dbReference>
<proteinExistence type="predicted"/>
<evidence type="ECO:0000313" key="4">
    <source>
        <dbReference type="Proteomes" id="UP000436655"/>
    </source>
</evidence>
<dbReference type="RefSeq" id="WP_125702768.1">
    <property type="nucleotide sequence ID" value="NZ_JBHTOO010000003.1"/>
</dbReference>
<evidence type="ECO:0000259" key="2">
    <source>
        <dbReference type="Pfam" id="PF20956"/>
    </source>
</evidence>
<dbReference type="InterPro" id="IPR046322">
    <property type="entry name" value="DUF4931"/>
</dbReference>
<name>A0ABW9P4J4_9LACO</name>
<dbReference type="Gene3D" id="3.30.428.10">
    <property type="entry name" value="HIT-like"/>
    <property type="match status" value="1"/>
</dbReference>
<gene>
    <name evidence="3" type="ORF">FHL03_01545</name>
</gene>
<organism evidence="3 4">
    <name type="scientific">Companilactobacillus mishanensis</name>
    <dbReference type="NCBI Taxonomy" id="2486008"/>
    <lineage>
        <taxon>Bacteria</taxon>
        <taxon>Bacillati</taxon>
        <taxon>Bacillota</taxon>
        <taxon>Bacilli</taxon>
        <taxon>Lactobacillales</taxon>
        <taxon>Lactobacillaceae</taxon>
        <taxon>Companilactobacillus</taxon>
    </lineage>
</organism>
<evidence type="ECO:0000259" key="1">
    <source>
        <dbReference type="Pfam" id="PF16285"/>
    </source>
</evidence>
<dbReference type="InterPro" id="IPR049285">
    <property type="entry name" value="DUF4931_C"/>
</dbReference>
<feature type="domain" description="DUF4931" evidence="2">
    <location>
        <begin position="138"/>
        <end position="239"/>
    </location>
</feature>
<dbReference type="SUPFAM" id="SSF54197">
    <property type="entry name" value="HIT-like"/>
    <property type="match status" value="1"/>
</dbReference>
<protein>
    <submittedName>
        <fullName evidence="3">DUF4931 domain-containing protein</fullName>
    </submittedName>
</protein>
<dbReference type="EMBL" id="VDFN01000001">
    <property type="protein sequence ID" value="MQS44163.1"/>
    <property type="molecule type" value="Genomic_DNA"/>
</dbReference>
<keyword evidence="4" id="KW-1185">Reference proteome</keyword>
<evidence type="ECO:0000313" key="3">
    <source>
        <dbReference type="EMBL" id="MQS44163.1"/>
    </source>
</evidence>
<sequence>MSNKDVLIFEIEQAKGKPENFRHADNYCPFCDTDNLTNIIDKKGDMIWLENKFKTLRNTNQTVLIESANHEDDISTYSVSKNRKVFQYIFHCWNDMIQSNKYKSVLMYKNFGPMSGGSLRHPHFQIVGLNDVDGYKHTEPENFTGMNVWDDEHINVNISEKPIMGFVEFNIIIHDLKYINNLTEFARVTVKYVLSDFYEGRCNSYNIFFYKTGSEVVCKIVPRFVVSPYFVGYRLSQKDGDEQLTEISGVLLDKLKNESNK</sequence>
<dbReference type="PIRSF" id="PIRSF031505">
    <property type="entry name" value="GalT_short"/>
    <property type="match status" value="1"/>
</dbReference>
<dbReference type="InterPro" id="IPR036265">
    <property type="entry name" value="HIT-like_sf"/>
</dbReference>
<feature type="domain" description="DUF4931" evidence="1">
    <location>
        <begin position="11"/>
        <end position="132"/>
    </location>
</feature>
<comment type="caution">
    <text evidence="3">The sequence shown here is derived from an EMBL/GenBank/DDBJ whole genome shotgun (WGS) entry which is preliminary data.</text>
</comment>
<dbReference type="Pfam" id="PF16285">
    <property type="entry name" value="DUF4931_N"/>
    <property type="match status" value="1"/>
</dbReference>
<reference evidence="3 4" key="1">
    <citation type="journal article" date="2019" name="Syst. Appl. Microbiol.">
        <title>Polyphasic characterization of two novel Lactobacillus spp. isolated from blown salami packages: Description of Lactobacillus halodurans sp. nov. and Lactobacillus salsicarnum sp. nov.</title>
        <authorList>
            <person name="Schuster J.A."/>
            <person name="Klingl A."/>
            <person name="Vogel R.F."/>
            <person name="Ehrmann M.A."/>
        </authorList>
    </citation>
    <scope>NUCLEOTIDE SEQUENCE [LARGE SCALE GENOMIC DNA]</scope>
    <source>
        <strain evidence="3 4">TMW 1.2098</strain>
    </source>
</reference>